<dbReference type="RefSeq" id="WP_168883679.1">
    <property type="nucleotide sequence ID" value="NZ_JABAIL010000005.1"/>
</dbReference>
<sequence length="310" mass="34225">MQITKKVALAALMFGAVACGKKEMTTPSGKKFSVVESGSGQKAQENNILEFSFRISNANDSTLFENTQMGRGEYEMFMLPPDSVFDKAIAEGQKIDPMIEMLRMINEGDSAEMEIVASEFFGQMLPPFVKDPTEQVKIGVRAAKLYLSREEYTTVMQERQEEMRKQMEADAEKYIEIDDKLIQEYLTEKGITGAEKTESGLYYVITKEGKGTNPAVGAEVQVHYTGTLLNGNKFDSSVDRGQPFSFPLGQGRVIQGWDEGIQLLNKGAKATLFIPSALGYGPRAMGTDIPANSVLVFDVELIDFNTPASK</sequence>
<keyword evidence="9" id="KW-1185">Reference proteome</keyword>
<keyword evidence="4 5" id="KW-0413">Isomerase</keyword>
<name>A0A7X8SMM9_9BACT</name>
<dbReference type="EC" id="5.2.1.8" evidence="6"/>
<dbReference type="PANTHER" id="PTHR43811">
    <property type="entry name" value="FKBP-TYPE PEPTIDYL-PROLYL CIS-TRANS ISOMERASE FKPA"/>
    <property type="match status" value="1"/>
</dbReference>
<evidence type="ECO:0000256" key="4">
    <source>
        <dbReference type="ARBA" id="ARBA00023235"/>
    </source>
</evidence>
<dbReference type="GO" id="GO:0006457">
    <property type="term" value="P:protein folding"/>
    <property type="evidence" value="ECO:0007669"/>
    <property type="project" value="InterPro"/>
</dbReference>
<dbReference type="InterPro" id="IPR001179">
    <property type="entry name" value="PPIase_FKBP_dom"/>
</dbReference>
<dbReference type="PROSITE" id="PS50059">
    <property type="entry name" value="FKBP_PPIASE"/>
    <property type="match status" value="1"/>
</dbReference>
<accession>A0A7X8SMM9</accession>
<dbReference type="AlphaFoldDB" id="A0A7X8SMM9"/>
<dbReference type="InterPro" id="IPR046357">
    <property type="entry name" value="PPIase_dom_sf"/>
</dbReference>
<evidence type="ECO:0000313" key="8">
    <source>
        <dbReference type="EMBL" id="NLR92966.1"/>
    </source>
</evidence>
<evidence type="ECO:0000256" key="6">
    <source>
        <dbReference type="RuleBase" id="RU003915"/>
    </source>
</evidence>
<dbReference type="Pfam" id="PF00254">
    <property type="entry name" value="FKBP_C"/>
    <property type="match status" value="1"/>
</dbReference>
<dbReference type="Proteomes" id="UP000585050">
    <property type="component" value="Unassembled WGS sequence"/>
</dbReference>
<reference evidence="8 9" key="1">
    <citation type="submission" date="2020-04" db="EMBL/GenBank/DDBJ databases">
        <title>Flammeovirga sp. SR4, a novel species isolated from seawater.</title>
        <authorList>
            <person name="Wang X."/>
        </authorList>
    </citation>
    <scope>NUCLEOTIDE SEQUENCE [LARGE SCALE GENOMIC DNA]</scope>
    <source>
        <strain evidence="8 9">SR4</strain>
    </source>
</reference>
<dbReference type="EMBL" id="JABAIL010000005">
    <property type="protein sequence ID" value="NLR92966.1"/>
    <property type="molecule type" value="Genomic_DNA"/>
</dbReference>
<gene>
    <name evidence="8" type="ORF">HGP29_17270</name>
</gene>
<organism evidence="8 9">
    <name type="scientific">Flammeovirga agarivorans</name>
    <dbReference type="NCBI Taxonomy" id="2726742"/>
    <lineage>
        <taxon>Bacteria</taxon>
        <taxon>Pseudomonadati</taxon>
        <taxon>Bacteroidota</taxon>
        <taxon>Cytophagia</taxon>
        <taxon>Cytophagales</taxon>
        <taxon>Flammeovirgaceae</taxon>
        <taxon>Flammeovirga</taxon>
    </lineage>
</organism>
<dbReference type="PANTHER" id="PTHR43811:SF19">
    <property type="entry name" value="39 KDA FK506-BINDING NUCLEAR PROTEIN"/>
    <property type="match status" value="1"/>
</dbReference>
<evidence type="ECO:0000256" key="3">
    <source>
        <dbReference type="ARBA" id="ARBA00023110"/>
    </source>
</evidence>
<evidence type="ECO:0000256" key="5">
    <source>
        <dbReference type="PROSITE-ProRule" id="PRU00277"/>
    </source>
</evidence>
<keyword evidence="3 5" id="KW-0697">Rotamase</keyword>
<feature type="domain" description="PPIase FKBP-type" evidence="7">
    <location>
        <begin position="217"/>
        <end position="305"/>
    </location>
</feature>
<evidence type="ECO:0000259" key="7">
    <source>
        <dbReference type="PROSITE" id="PS50059"/>
    </source>
</evidence>
<comment type="catalytic activity">
    <reaction evidence="1 5 6">
        <text>[protein]-peptidylproline (omega=180) = [protein]-peptidylproline (omega=0)</text>
        <dbReference type="Rhea" id="RHEA:16237"/>
        <dbReference type="Rhea" id="RHEA-COMP:10747"/>
        <dbReference type="Rhea" id="RHEA-COMP:10748"/>
        <dbReference type="ChEBI" id="CHEBI:83833"/>
        <dbReference type="ChEBI" id="CHEBI:83834"/>
        <dbReference type="EC" id="5.2.1.8"/>
    </reaction>
</comment>
<evidence type="ECO:0000256" key="2">
    <source>
        <dbReference type="ARBA" id="ARBA00006577"/>
    </source>
</evidence>
<dbReference type="Pfam" id="PF01346">
    <property type="entry name" value="FKBP_N"/>
    <property type="match status" value="1"/>
</dbReference>
<dbReference type="GO" id="GO:0003755">
    <property type="term" value="F:peptidyl-prolyl cis-trans isomerase activity"/>
    <property type="evidence" value="ECO:0007669"/>
    <property type="project" value="UniProtKB-UniRule"/>
</dbReference>
<evidence type="ECO:0000256" key="1">
    <source>
        <dbReference type="ARBA" id="ARBA00000971"/>
    </source>
</evidence>
<dbReference type="SUPFAM" id="SSF54534">
    <property type="entry name" value="FKBP-like"/>
    <property type="match status" value="1"/>
</dbReference>
<comment type="caution">
    <text evidence="8">The sequence shown here is derived from an EMBL/GenBank/DDBJ whole genome shotgun (WGS) entry which is preliminary data.</text>
</comment>
<protein>
    <recommendedName>
        <fullName evidence="6">Peptidyl-prolyl cis-trans isomerase</fullName>
        <ecNumber evidence="6">5.2.1.8</ecNumber>
    </recommendedName>
</protein>
<dbReference type="PROSITE" id="PS51257">
    <property type="entry name" value="PROKAR_LIPOPROTEIN"/>
    <property type="match status" value="1"/>
</dbReference>
<dbReference type="FunFam" id="3.10.50.40:FF:000006">
    <property type="entry name" value="Peptidyl-prolyl cis-trans isomerase"/>
    <property type="match status" value="1"/>
</dbReference>
<dbReference type="Gene3D" id="3.10.50.40">
    <property type="match status" value="1"/>
</dbReference>
<evidence type="ECO:0000313" key="9">
    <source>
        <dbReference type="Proteomes" id="UP000585050"/>
    </source>
</evidence>
<dbReference type="InterPro" id="IPR000774">
    <property type="entry name" value="PPIase_FKBP_N"/>
</dbReference>
<comment type="similarity">
    <text evidence="2 6">Belongs to the FKBP-type PPIase family.</text>
</comment>
<proteinExistence type="inferred from homology"/>